<reference evidence="2 4" key="1">
    <citation type="journal article" date="2017" name="Nature">
        <title>The sunflower genome provides insights into oil metabolism, flowering and Asterid evolution.</title>
        <authorList>
            <person name="Badouin H."/>
            <person name="Gouzy J."/>
            <person name="Grassa C.J."/>
            <person name="Murat F."/>
            <person name="Staton S.E."/>
            <person name="Cottret L."/>
            <person name="Lelandais-Briere C."/>
            <person name="Owens G.L."/>
            <person name="Carrere S."/>
            <person name="Mayjonade B."/>
            <person name="Legrand L."/>
            <person name="Gill N."/>
            <person name="Kane N.C."/>
            <person name="Bowers J.E."/>
            <person name="Hubner S."/>
            <person name="Bellec A."/>
            <person name="Berard A."/>
            <person name="Berges H."/>
            <person name="Blanchet N."/>
            <person name="Boniface M.C."/>
            <person name="Brunel D."/>
            <person name="Catrice O."/>
            <person name="Chaidir N."/>
            <person name="Claudel C."/>
            <person name="Donnadieu C."/>
            <person name="Faraut T."/>
            <person name="Fievet G."/>
            <person name="Helmstetter N."/>
            <person name="King M."/>
            <person name="Knapp S.J."/>
            <person name="Lai Z."/>
            <person name="Le Paslier M.C."/>
            <person name="Lippi Y."/>
            <person name="Lorenzon L."/>
            <person name="Mandel J.R."/>
            <person name="Marage G."/>
            <person name="Marchand G."/>
            <person name="Marquand E."/>
            <person name="Bret-Mestries E."/>
            <person name="Morien E."/>
            <person name="Nambeesan S."/>
            <person name="Nguyen T."/>
            <person name="Pegot-Espagnet P."/>
            <person name="Pouilly N."/>
            <person name="Raftis F."/>
            <person name="Sallet E."/>
            <person name="Schiex T."/>
            <person name="Thomas J."/>
            <person name="Vandecasteele C."/>
            <person name="Vares D."/>
            <person name="Vear F."/>
            <person name="Vautrin S."/>
            <person name="Crespi M."/>
            <person name="Mangin B."/>
            <person name="Burke J.M."/>
            <person name="Salse J."/>
            <person name="Munos S."/>
            <person name="Vincourt P."/>
            <person name="Rieseberg L.H."/>
            <person name="Langlade N.B."/>
        </authorList>
    </citation>
    <scope>NUCLEOTIDE SEQUENCE [LARGE SCALE GENOMIC DNA]</scope>
    <source>
        <strain evidence="4">cv. SF193</strain>
        <tissue evidence="2">Leaves</tissue>
    </source>
</reference>
<feature type="compositionally biased region" description="Low complexity" evidence="1">
    <location>
        <begin position="50"/>
        <end position="60"/>
    </location>
</feature>
<dbReference type="Proteomes" id="UP000215914">
    <property type="component" value="Chromosome 11"/>
</dbReference>
<accession>A0A251TH77</accession>
<dbReference type="AlphaFoldDB" id="A0A251TH77"/>
<evidence type="ECO:0000313" key="2">
    <source>
        <dbReference type="EMBL" id="KAF5780877.1"/>
    </source>
</evidence>
<feature type="compositionally biased region" description="Low complexity" evidence="1">
    <location>
        <begin position="186"/>
        <end position="195"/>
    </location>
</feature>
<feature type="compositionally biased region" description="Basic residues" evidence="1">
    <location>
        <begin position="100"/>
        <end position="120"/>
    </location>
</feature>
<evidence type="ECO:0000256" key="1">
    <source>
        <dbReference type="SAM" id="MobiDB-lite"/>
    </source>
</evidence>
<dbReference type="OMA" id="EQKTMTV"/>
<feature type="compositionally biased region" description="Basic residues" evidence="1">
    <location>
        <begin position="8"/>
        <end position="35"/>
    </location>
</feature>
<dbReference type="PANTHER" id="PTHR36808:SF1">
    <property type="entry name" value="TRANSCRIPTIONAL REGULATOR ATRX-LIKE PROTEIN"/>
    <property type="match status" value="1"/>
</dbReference>
<dbReference type="Gramene" id="mRNA:HanXRQr2_Chr11g0476991">
    <property type="protein sequence ID" value="mRNA:HanXRQr2_Chr11g0476991"/>
    <property type="gene ID" value="HanXRQr2_Chr11g0476991"/>
</dbReference>
<gene>
    <name evidence="3" type="ORF">HannXRQ_Chr11g0351991</name>
    <name evidence="2" type="ORF">HanXRQr2_Chr11g0476991</name>
</gene>
<feature type="compositionally biased region" description="Low complexity" evidence="1">
    <location>
        <begin position="127"/>
        <end position="137"/>
    </location>
</feature>
<feature type="compositionally biased region" description="Basic and acidic residues" evidence="1">
    <location>
        <begin position="318"/>
        <end position="328"/>
    </location>
</feature>
<keyword evidence="4" id="KW-1185">Reference proteome</keyword>
<dbReference type="PANTHER" id="PTHR36808">
    <property type="entry name" value="TRANSCRIPTIONAL REGULATOR ATRX-LIKE PROTEIN"/>
    <property type="match status" value="1"/>
</dbReference>
<reference evidence="2" key="3">
    <citation type="submission" date="2020-06" db="EMBL/GenBank/DDBJ databases">
        <title>Helianthus annuus Genome sequencing and assembly Release 2.</title>
        <authorList>
            <person name="Gouzy J."/>
            <person name="Langlade N."/>
            <person name="Munos S."/>
        </authorList>
    </citation>
    <scope>NUCLEOTIDE SEQUENCE</scope>
    <source>
        <tissue evidence="2">Leaves</tissue>
    </source>
</reference>
<evidence type="ECO:0000313" key="4">
    <source>
        <dbReference type="Proteomes" id="UP000215914"/>
    </source>
</evidence>
<feature type="compositionally biased region" description="Polar residues" evidence="1">
    <location>
        <begin position="329"/>
        <end position="344"/>
    </location>
</feature>
<organism evidence="3 4">
    <name type="scientific">Helianthus annuus</name>
    <name type="common">Common sunflower</name>
    <dbReference type="NCBI Taxonomy" id="4232"/>
    <lineage>
        <taxon>Eukaryota</taxon>
        <taxon>Viridiplantae</taxon>
        <taxon>Streptophyta</taxon>
        <taxon>Embryophyta</taxon>
        <taxon>Tracheophyta</taxon>
        <taxon>Spermatophyta</taxon>
        <taxon>Magnoliopsida</taxon>
        <taxon>eudicotyledons</taxon>
        <taxon>Gunneridae</taxon>
        <taxon>Pentapetalae</taxon>
        <taxon>asterids</taxon>
        <taxon>campanulids</taxon>
        <taxon>Asterales</taxon>
        <taxon>Asteraceae</taxon>
        <taxon>Asteroideae</taxon>
        <taxon>Heliantheae alliance</taxon>
        <taxon>Heliantheae</taxon>
        <taxon>Helianthus</taxon>
    </lineage>
</organism>
<feature type="compositionally biased region" description="Basic and acidic residues" evidence="1">
    <location>
        <begin position="139"/>
        <end position="158"/>
    </location>
</feature>
<protein>
    <submittedName>
        <fullName evidence="3">Uncharacterized protein</fullName>
    </submittedName>
</protein>
<proteinExistence type="predicted"/>
<dbReference type="EMBL" id="CM007900">
    <property type="protein sequence ID" value="OTG09351.1"/>
    <property type="molecule type" value="Genomic_DNA"/>
</dbReference>
<evidence type="ECO:0000313" key="3">
    <source>
        <dbReference type="EMBL" id="OTG09351.1"/>
    </source>
</evidence>
<dbReference type="InParanoid" id="A0A251TH77"/>
<feature type="compositionally biased region" description="Basic and acidic residues" evidence="1">
    <location>
        <begin position="355"/>
        <end position="369"/>
    </location>
</feature>
<dbReference type="FunCoup" id="A0A251TH77">
    <property type="interactions" value="1015"/>
</dbReference>
<name>A0A251TH77_HELAN</name>
<sequence length="478" mass="53694">MGHTGSSSRRKHSNKKTLKGYRKKKSRSKSKKLRRHRDDLDSSSSDDESASSSLNSLSSSEGEYRSKRDRSRSQSGVKGSKKRKRRRYSSEDSSDDSLPVKKRKRSKKSKKIKKKKKKSSKRDGYVSSASSDSGSCSTCKDEDISSDELGSRERSRGRSREKRKGHRDSTKGRIGNRKNRSEARRSISPSSSYGSERTENTTMENNPVRLRSVITVANVENEEDDNMKNDELKEETVYDYDDYPSSKSNDSVELDGRFNYSPDKESVAKEVNSGSILDDNKGKESNVSDDLESILRQKALENLSRFRGGTKTKPVAPVDDKPKSDQTDVKQLTTRETVSMTPVSQPVPHRSRFTWRRDPSAATGKDEKAATYNEPHSSGSQPAELKLPTSRVDNKILNETSMVDIDNVDQKSTAVVETPSSAPKQEGSSKEQQNESNDNSQFEKKTMSVMRGGEMVQVSYKVYIPNKAPALARRQLKR</sequence>
<feature type="compositionally biased region" description="Basic and acidic residues" evidence="1">
    <location>
        <begin position="226"/>
        <end position="236"/>
    </location>
</feature>
<feature type="compositionally biased region" description="Polar residues" evidence="1">
    <location>
        <begin position="410"/>
        <end position="423"/>
    </location>
</feature>
<dbReference type="OrthoDB" id="786617at2759"/>
<feature type="region of interest" description="Disordered" evidence="1">
    <location>
        <begin position="1"/>
        <end position="449"/>
    </location>
</feature>
<reference evidence="3" key="2">
    <citation type="submission" date="2017-02" db="EMBL/GenBank/DDBJ databases">
        <title>Sunflower complete genome.</title>
        <authorList>
            <person name="Langlade N."/>
            <person name="Munos S."/>
        </authorList>
    </citation>
    <scope>NUCLEOTIDE SEQUENCE [LARGE SCALE GENOMIC DNA]</scope>
    <source>
        <tissue evidence="3">Leaves</tissue>
    </source>
</reference>
<dbReference type="EMBL" id="MNCJ02000326">
    <property type="protein sequence ID" value="KAF5780877.1"/>
    <property type="molecule type" value="Genomic_DNA"/>
</dbReference>